<feature type="domain" description="Mycothiol-dependent maleylpyruvate isomerase metal-binding" evidence="1">
    <location>
        <begin position="16"/>
        <end position="142"/>
    </location>
</feature>
<dbReference type="OrthoDB" id="5185819at2"/>
<protein>
    <submittedName>
        <fullName evidence="2">TIGR03086 family protein</fullName>
    </submittedName>
</protein>
<evidence type="ECO:0000313" key="2">
    <source>
        <dbReference type="EMBL" id="RAY12855.1"/>
    </source>
</evidence>
<dbReference type="InterPro" id="IPR017520">
    <property type="entry name" value="CHP03086"/>
</dbReference>
<comment type="caution">
    <text evidence="2">The sequence shown here is derived from an EMBL/GenBank/DDBJ whole genome shotgun (WGS) entry which is preliminary data.</text>
</comment>
<dbReference type="Pfam" id="PF11716">
    <property type="entry name" value="MDMPI_N"/>
    <property type="match status" value="1"/>
</dbReference>
<dbReference type="NCBIfam" id="TIGR03086">
    <property type="entry name" value="TIGR03086 family metal-binding protein"/>
    <property type="match status" value="1"/>
</dbReference>
<gene>
    <name evidence="2" type="ORF">DPM19_22830</name>
</gene>
<dbReference type="InterPro" id="IPR017517">
    <property type="entry name" value="Maleyloyr_isom"/>
</dbReference>
<organism evidence="2 3">
    <name type="scientific">Actinomadura craniellae</name>
    <dbReference type="NCBI Taxonomy" id="2231787"/>
    <lineage>
        <taxon>Bacteria</taxon>
        <taxon>Bacillati</taxon>
        <taxon>Actinomycetota</taxon>
        <taxon>Actinomycetes</taxon>
        <taxon>Streptosporangiales</taxon>
        <taxon>Thermomonosporaceae</taxon>
        <taxon>Actinomadura</taxon>
    </lineage>
</organism>
<dbReference type="NCBIfam" id="TIGR03083">
    <property type="entry name" value="maleylpyruvate isomerase family mycothiol-dependent enzyme"/>
    <property type="match status" value="1"/>
</dbReference>
<dbReference type="Proteomes" id="UP000251891">
    <property type="component" value="Unassembled WGS sequence"/>
</dbReference>
<dbReference type="AlphaFoldDB" id="A0A365H183"/>
<dbReference type="GO" id="GO:0046872">
    <property type="term" value="F:metal ion binding"/>
    <property type="evidence" value="ECO:0007669"/>
    <property type="project" value="InterPro"/>
</dbReference>
<dbReference type="InterPro" id="IPR034660">
    <property type="entry name" value="DinB/YfiT-like"/>
</dbReference>
<reference evidence="2 3" key="1">
    <citation type="submission" date="2018-06" db="EMBL/GenBank/DDBJ databases">
        <title>Actinomadura craniellae sp. nov. isolated from marine sponge Craniella sp.</title>
        <authorList>
            <person name="Li L."/>
            <person name="Xu Q.H."/>
            <person name="Lin H.W."/>
            <person name="Lu Y.H."/>
        </authorList>
    </citation>
    <scope>NUCLEOTIDE SEQUENCE [LARGE SCALE GENOMIC DNA]</scope>
    <source>
        <strain evidence="2 3">LHW63021</strain>
    </source>
</reference>
<sequence length="201" mass="20941">MDARTIAGSADVVRLLRRSHDTTAELIGRITADGWAAPSACTGWTVRQAADHLTGALLLIARIAAGETVDPAEVDAQYQADTDHLGADPATAFRAVTGRSLAVFGEPGALDREFPFITGPASGATLASVSLLESLVHGWDIARGAGLRYPADDEVVAAAWAFARDTVGDDRRRDGMFAAAVPVDPAAAPFTALLAHLGRRA</sequence>
<dbReference type="EMBL" id="QLYX01000011">
    <property type="protein sequence ID" value="RAY12855.1"/>
    <property type="molecule type" value="Genomic_DNA"/>
</dbReference>
<evidence type="ECO:0000313" key="3">
    <source>
        <dbReference type="Proteomes" id="UP000251891"/>
    </source>
</evidence>
<proteinExistence type="predicted"/>
<dbReference type="RefSeq" id="WP_111870043.1">
    <property type="nucleotide sequence ID" value="NZ_QLYX01000011.1"/>
</dbReference>
<evidence type="ECO:0000259" key="1">
    <source>
        <dbReference type="Pfam" id="PF11716"/>
    </source>
</evidence>
<dbReference type="SUPFAM" id="SSF109854">
    <property type="entry name" value="DinB/YfiT-like putative metalloenzymes"/>
    <property type="match status" value="1"/>
</dbReference>
<name>A0A365H183_9ACTN</name>
<keyword evidence="3" id="KW-1185">Reference proteome</keyword>
<dbReference type="InterPro" id="IPR024344">
    <property type="entry name" value="MDMPI_metal-binding"/>
</dbReference>
<dbReference type="Gene3D" id="1.20.120.450">
    <property type="entry name" value="dinb family like domain"/>
    <property type="match status" value="1"/>
</dbReference>
<accession>A0A365H183</accession>